<dbReference type="InterPro" id="IPR055338">
    <property type="entry name" value="YqfX-like"/>
</dbReference>
<accession>A0A917ZN04</accession>
<keyword evidence="1" id="KW-1133">Transmembrane helix</keyword>
<feature type="transmembrane region" description="Helical" evidence="1">
    <location>
        <begin position="72"/>
        <end position="92"/>
    </location>
</feature>
<evidence type="ECO:0000313" key="3">
    <source>
        <dbReference type="Proteomes" id="UP000641932"/>
    </source>
</evidence>
<dbReference type="PANTHER" id="PTHR40040">
    <property type="entry name" value="SMALL HYDROPHOBIC PROTEIN-RELATED"/>
    <property type="match status" value="1"/>
</dbReference>
<gene>
    <name evidence="2" type="ORF">GCM10012280_19010</name>
</gene>
<reference evidence="2" key="2">
    <citation type="submission" date="2020-09" db="EMBL/GenBank/DDBJ databases">
        <authorList>
            <person name="Sun Q."/>
            <person name="Zhou Y."/>
        </authorList>
    </citation>
    <scope>NUCLEOTIDE SEQUENCE</scope>
    <source>
        <strain evidence="2">CGMCC 4.7201</strain>
    </source>
</reference>
<keyword evidence="1" id="KW-0472">Membrane</keyword>
<dbReference type="RefSeq" id="WP_229698280.1">
    <property type="nucleotide sequence ID" value="NZ_BMMS01000007.1"/>
</dbReference>
<reference evidence="2" key="1">
    <citation type="journal article" date="2014" name="Int. J. Syst. Evol. Microbiol.">
        <title>Complete genome sequence of Corynebacterium casei LMG S-19264T (=DSM 44701T), isolated from a smear-ripened cheese.</title>
        <authorList>
            <consortium name="US DOE Joint Genome Institute (JGI-PGF)"/>
            <person name="Walter F."/>
            <person name="Albersmeier A."/>
            <person name="Kalinowski J."/>
            <person name="Ruckert C."/>
        </authorList>
    </citation>
    <scope>NUCLEOTIDE SEQUENCE</scope>
    <source>
        <strain evidence="2">CGMCC 4.7201</strain>
    </source>
</reference>
<feature type="transmembrane region" description="Helical" evidence="1">
    <location>
        <begin position="33"/>
        <end position="60"/>
    </location>
</feature>
<evidence type="ECO:0000256" key="1">
    <source>
        <dbReference type="SAM" id="Phobius"/>
    </source>
</evidence>
<dbReference type="PANTHER" id="PTHR40040:SF1">
    <property type="entry name" value="MEMBRANE PROTEIN"/>
    <property type="match status" value="1"/>
</dbReference>
<organism evidence="2 3">
    <name type="scientific">Wenjunlia tyrosinilytica</name>
    <dbReference type="NCBI Taxonomy" id="1544741"/>
    <lineage>
        <taxon>Bacteria</taxon>
        <taxon>Bacillati</taxon>
        <taxon>Actinomycetota</taxon>
        <taxon>Actinomycetes</taxon>
        <taxon>Kitasatosporales</taxon>
        <taxon>Streptomycetaceae</taxon>
        <taxon>Wenjunlia</taxon>
    </lineage>
</organism>
<proteinExistence type="predicted"/>
<evidence type="ECO:0000313" key="2">
    <source>
        <dbReference type="EMBL" id="GGO85377.1"/>
    </source>
</evidence>
<evidence type="ECO:0008006" key="4">
    <source>
        <dbReference type="Google" id="ProtNLM"/>
    </source>
</evidence>
<dbReference type="Proteomes" id="UP000641932">
    <property type="component" value="Unassembled WGS sequence"/>
</dbReference>
<dbReference type="EMBL" id="BMMS01000007">
    <property type="protein sequence ID" value="GGO85377.1"/>
    <property type="molecule type" value="Genomic_DNA"/>
</dbReference>
<comment type="caution">
    <text evidence="2">The sequence shown here is derived from an EMBL/GenBank/DDBJ whole genome shotgun (WGS) entry which is preliminary data.</text>
</comment>
<sequence length="102" mass="10636">MNGITHLHTARAERPERVTASELRIKKADDKAVASFVLGLLGLFVFNLVLGPLALILSATAVSQGTTRRGRALLGAVLGAADLIILATLIASNNGVSWHPGV</sequence>
<dbReference type="AlphaFoldDB" id="A0A917ZN04"/>
<keyword evidence="1" id="KW-0812">Transmembrane</keyword>
<name>A0A917ZN04_9ACTN</name>
<keyword evidence="3" id="KW-1185">Reference proteome</keyword>
<protein>
    <recommendedName>
        <fullName evidence="4">DUF4190 domain-containing protein</fullName>
    </recommendedName>
</protein>